<evidence type="ECO:0000313" key="6">
    <source>
        <dbReference type="Proteomes" id="UP000306602"/>
    </source>
</evidence>
<organism evidence="5 6">
    <name type="scientific">Aliishimia ponticola</name>
    <dbReference type="NCBI Taxonomy" id="2499833"/>
    <lineage>
        <taxon>Bacteria</taxon>
        <taxon>Pseudomonadati</taxon>
        <taxon>Pseudomonadota</taxon>
        <taxon>Alphaproteobacteria</taxon>
        <taxon>Rhodobacterales</taxon>
        <taxon>Paracoccaceae</taxon>
        <taxon>Aliishimia</taxon>
    </lineage>
</organism>
<dbReference type="GO" id="GO:0019632">
    <property type="term" value="P:shikimate metabolic process"/>
    <property type="evidence" value="ECO:0007669"/>
    <property type="project" value="TreeGrafter"/>
</dbReference>
<keyword evidence="6" id="KW-1185">Reference proteome</keyword>
<evidence type="ECO:0000313" key="5">
    <source>
        <dbReference type="EMBL" id="THH35919.1"/>
    </source>
</evidence>
<dbReference type="InterPro" id="IPR036291">
    <property type="entry name" value="NAD(P)-bd_dom_sf"/>
</dbReference>
<dbReference type="OrthoDB" id="9792692at2"/>
<keyword evidence="3" id="KW-0057">Aromatic amino acid biosynthesis</keyword>
<evidence type="ECO:0000256" key="2">
    <source>
        <dbReference type="ARBA" id="ARBA00023002"/>
    </source>
</evidence>
<dbReference type="GO" id="GO:0005829">
    <property type="term" value="C:cytosol"/>
    <property type="evidence" value="ECO:0007669"/>
    <property type="project" value="TreeGrafter"/>
</dbReference>
<gene>
    <name evidence="5" type="ORF">E4Z66_12675</name>
</gene>
<protein>
    <submittedName>
        <fullName evidence="5">Shikimate dehydrogenase</fullName>
    </submittedName>
</protein>
<dbReference type="Gene3D" id="3.40.50.720">
    <property type="entry name" value="NAD(P)-binding Rossmann-like Domain"/>
    <property type="match status" value="1"/>
</dbReference>
<dbReference type="Gene3D" id="3.40.50.10860">
    <property type="entry name" value="Leucine Dehydrogenase, chain A, domain 1"/>
    <property type="match status" value="1"/>
</dbReference>
<dbReference type="InterPro" id="IPR046346">
    <property type="entry name" value="Aminoacid_DH-like_N_sf"/>
</dbReference>
<name>A0A4S4N9Q4_9RHOB</name>
<dbReference type="AlphaFoldDB" id="A0A4S4N9Q4"/>
<proteinExistence type="predicted"/>
<evidence type="ECO:0000259" key="4">
    <source>
        <dbReference type="Pfam" id="PF08501"/>
    </source>
</evidence>
<dbReference type="EMBL" id="SRKY01000003">
    <property type="protein sequence ID" value="THH35919.1"/>
    <property type="molecule type" value="Genomic_DNA"/>
</dbReference>
<evidence type="ECO:0000256" key="3">
    <source>
        <dbReference type="ARBA" id="ARBA00023141"/>
    </source>
</evidence>
<sequence length="273" mass="28726">MPVLKAGLIGAHISRTRLPAALDLLCAEHGWSLDFKLIDTADLPQFDFDAQMHTAQDEGWSGMTVTHPWKTDARRFVGEAMGAEAVHLGACNTVTFAPDLRGHNTDYTGFLAAFRAFDHVPGRVVLMGAGGVAEALAPALMALGADDVAICDINAPRAAALAQSCGGRVIAPDAAEDTLRAANGLVNATPLGMAEYPGTAFDPALLGPQGWAFDAVYTPTRTMFLRDAAAAGLACLSGFALFRAMAVRSFAAYTGIDPDEEAMRPLLDTLHPD</sequence>
<dbReference type="CDD" id="cd01065">
    <property type="entry name" value="NAD_bind_Shikimate_DH"/>
    <property type="match status" value="1"/>
</dbReference>
<dbReference type="PANTHER" id="PTHR21089:SF1">
    <property type="entry name" value="BIFUNCTIONAL 3-DEHYDROQUINATE DEHYDRATASE_SHIKIMATE DEHYDROGENASE, CHLOROPLASTIC"/>
    <property type="match status" value="1"/>
</dbReference>
<dbReference type="GO" id="GO:0009073">
    <property type="term" value="P:aromatic amino acid family biosynthetic process"/>
    <property type="evidence" value="ECO:0007669"/>
    <property type="project" value="UniProtKB-KW"/>
</dbReference>
<dbReference type="SUPFAM" id="SSF51735">
    <property type="entry name" value="NAD(P)-binding Rossmann-fold domains"/>
    <property type="match status" value="1"/>
</dbReference>
<dbReference type="InterPro" id="IPR013708">
    <property type="entry name" value="Shikimate_DH-bd_N"/>
</dbReference>
<dbReference type="GO" id="GO:0050661">
    <property type="term" value="F:NADP binding"/>
    <property type="evidence" value="ECO:0007669"/>
    <property type="project" value="TreeGrafter"/>
</dbReference>
<dbReference type="SUPFAM" id="SSF53223">
    <property type="entry name" value="Aminoacid dehydrogenase-like, N-terminal domain"/>
    <property type="match status" value="1"/>
</dbReference>
<comment type="pathway">
    <text evidence="1">Metabolic intermediate biosynthesis; chorismate biosynthesis; chorismate from D-erythrose 4-phosphate and phosphoenolpyruvate: step 4/7.</text>
</comment>
<dbReference type="PANTHER" id="PTHR21089">
    <property type="entry name" value="SHIKIMATE DEHYDROGENASE"/>
    <property type="match status" value="1"/>
</dbReference>
<reference evidence="5 6" key="1">
    <citation type="submission" date="2019-04" db="EMBL/GenBank/DDBJ databases">
        <title>Shimia ponticola sp. nov., isolated from seawater.</title>
        <authorList>
            <person name="Kim Y.-O."/>
            <person name="Yoon J.-H."/>
        </authorList>
    </citation>
    <scope>NUCLEOTIDE SEQUENCE [LARGE SCALE GENOMIC DNA]</scope>
    <source>
        <strain evidence="5 6">MYP11</strain>
    </source>
</reference>
<keyword evidence="3" id="KW-0028">Amino-acid biosynthesis</keyword>
<dbReference type="GO" id="GO:0004764">
    <property type="term" value="F:shikimate 3-dehydrogenase (NADP+) activity"/>
    <property type="evidence" value="ECO:0007669"/>
    <property type="project" value="InterPro"/>
</dbReference>
<keyword evidence="2" id="KW-0560">Oxidoreductase</keyword>
<comment type="caution">
    <text evidence="5">The sequence shown here is derived from an EMBL/GenBank/DDBJ whole genome shotgun (WGS) entry which is preliminary data.</text>
</comment>
<accession>A0A4S4N9Q4</accession>
<dbReference type="Pfam" id="PF08501">
    <property type="entry name" value="Shikimate_dh_N"/>
    <property type="match status" value="1"/>
</dbReference>
<dbReference type="GO" id="GO:0009423">
    <property type="term" value="P:chorismate biosynthetic process"/>
    <property type="evidence" value="ECO:0007669"/>
    <property type="project" value="TreeGrafter"/>
</dbReference>
<evidence type="ECO:0000256" key="1">
    <source>
        <dbReference type="ARBA" id="ARBA00004871"/>
    </source>
</evidence>
<dbReference type="RefSeq" id="WP_136463389.1">
    <property type="nucleotide sequence ID" value="NZ_SRKY01000003.1"/>
</dbReference>
<feature type="domain" description="Shikimate dehydrogenase substrate binding N-terminal" evidence="4">
    <location>
        <begin position="8"/>
        <end position="94"/>
    </location>
</feature>
<dbReference type="InterPro" id="IPR022893">
    <property type="entry name" value="Shikimate_DH_fam"/>
</dbReference>
<dbReference type="Proteomes" id="UP000306602">
    <property type="component" value="Unassembled WGS sequence"/>
</dbReference>